<protein>
    <submittedName>
        <fullName evidence="1">Uncharacterized protein</fullName>
    </submittedName>
</protein>
<dbReference type="Proteomes" id="UP000006786">
    <property type="component" value="Unassembled WGS sequence"/>
</dbReference>
<dbReference type="AlphaFoldDB" id="K2M9S4"/>
<proteinExistence type="predicted"/>
<dbReference type="PIRSF" id="PIRSF032131">
    <property type="entry name" value="UCP032131"/>
    <property type="match status" value="1"/>
</dbReference>
<evidence type="ECO:0000313" key="2">
    <source>
        <dbReference type="Proteomes" id="UP000006786"/>
    </source>
</evidence>
<comment type="caution">
    <text evidence="1">The sequence shown here is derived from an EMBL/GenBank/DDBJ whole genome shotgun (WGS) entry which is preliminary data.</text>
</comment>
<name>K2M9S4_9HYPH</name>
<keyword evidence="2" id="KW-1185">Reference proteome</keyword>
<dbReference type="EMBL" id="AMRM01000019">
    <property type="protein sequence ID" value="EKF17755.1"/>
    <property type="molecule type" value="Genomic_DNA"/>
</dbReference>
<organism evidence="1 2">
    <name type="scientific">Nitratireductor pacificus pht-3B</name>
    <dbReference type="NCBI Taxonomy" id="391937"/>
    <lineage>
        <taxon>Bacteria</taxon>
        <taxon>Pseudomonadati</taxon>
        <taxon>Pseudomonadota</taxon>
        <taxon>Alphaproteobacteria</taxon>
        <taxon>Hyphomicrobiales</taxon>
        <taxon>Phyllobacteriaceae</taxon>
        <taxon>Nitratireductor</taxon>
    </lineage>
</organism>
<evidence type="ECO:0000313" key="1">
    <source>
        <dbReference type="EMBL" id="EKF17755.1"/>
    </source>
</evidence>
<dbReference type="PATRIC" id="fig|391937.3.peg.3272"/>
<gene>
    <name evidence="1" type="ORF">NA2_15933</name>
</gene>
<dbReference type="InterPro" id="IPR009562">
    <property type="entry name" value="DUF1178"/>
</dbReference>
<sequence>MISYNLICEEAHSFEAWFRNSSDFDRQKERQLIACPQCGSQHVDKALMAPAVSTSRRKAQVALALGEEQKKVLAQLKEMSKAVRENADYVGDRFAEEARKIHFGETEARGIYGEASADDAKALIEEGVEFMPLPMLPEDQN</sequence>
<dbReference type="Pfam" id="PF06676">
    <property type="entry name" value="DUF1178"/>
    <property type="match status" value="1"/>
</dbReference>
<dbReference type="OrthoDB" id="9799894at2"/>
<dbReference type="RefSeq" id="WP_008598067.1">
    <property type="nucleotide sequence ID" value="NZ_AMRM01000019.1"/>
</dbReference>
<accession>K2M9S4</accession>
<reference evidence="1 2" key="1">
    <citation type="journal article" date="2012" name="J. Bacteriol.">
        <title>Genome Sequence of Nitratireductor pacificus Type Strain pht-3B.</title>
        <authorList>
            <person name="Lai Q."/>
            <person name="Li G."/>
            <person name="Shao Z."/>
        </authorList>
    </citation>
    <scope>NUCLEOTIDE SEQUENCE [LARGE SCALE GENOMIC DNA]</scope>
    <source>
        <strain evidence="2">pht-3B</strain>
    </source>
</reference>
<dbReference type="STRING" id="391937.NA2_15933"/>
<dbReference type="eggNOG" id="COG5319">
    <property type="taxonomic scope" value="Bacteria"/>
</dbReference>